<proteinExistence type="predicted"/>
<name>A0A1I1XAY5_9BACT</name>
<evidence type="ECO:0000313" key="1">
    <source>
        <dbReference type="EMBL" id="SFE02893.1"/>
    </source>
</evidence>
<gene>
    <name evidence="1" type="ORF">SAMN02745121_02750</name>
</gene>
<dbReference type="AlphaFoldDB" id="A0A1I1XAY5"/>
<evidence type="ECO:0000313" key="2">
    <source>
        <dbReference type="Proteomes" id="UP000199400"/>
    </source>
</evidence>
<accession>A0A1I1XAY5</accession>
<reference evidence="2" key="1">
    <citation type="submission" date="2016-10" db="EMBL/GenBank/DDBJ databases">
        <authorList>
            <person name="Varghese N."/>
            <person name="Submissions S."/>
        </authorList>
    </citation>
    <scope>NUCLEOTIDE SEQUENCE [LARGE SCALE GENOMIC DNA]</scope>
    <source>
        <strain evidence="2">ATCC 25963</strain>
    </source>
</reference>
<protein>
    <submittedName>
        <fullName evidence="1">Uncharacterized protein</fullName>
    </submittedName>
</protein>
<dbReference type="RefSeq" id="WP_096328882.1">
    <property type="nucleotide sequence ID" value="NZ_FOMX01000007.1"/>
</dbReference>
<sequence>MSSAFLTVEVDDATFTEPVQLTFRRLEPPRRVFTVDLDGAGPRRARGLQRRPDGSLDADAPAWACPVEDSGAGVSWLVYGGNAGLWLAPEAASEPDLEDSGQVVETYVLVDRGDIVLAE</sequence>
<organism evidence="1 2">
    <name type="scientific">Nannocystis exedens</name>
    <dbReference type="NCBI Taxonomy" id="54"/>
    <lineage>
        <taxon>Bacteria</taxon>
        <taxon>Pseudomonadati</taxon>
        <taxon>Myxococcota</taxon>
        <taxon>Polyangia</taxon>
        <taxon>Nannocystales</taxon>
        <taxon>Nannocystaceae</taxon>
        <taxon>Nannocystis</taxon>
    </lineage>
</organism>
<dbReference type="STRING" id="54.SAMN02745121_02750"/>
<dbReference type="EMBL" id="FOMX01000007">
    <property type="protein sequence ID" value="SFE02893.1"/>
    <property type="molecule type" value="Genomic_DNA"/>
</dbReference>
<keyword evidence="2" id="KW-1185">Reference proteome</keyword>
<dbReference type="Proteomes" id="UP000199400">
    <property type="component" value="Unassembled WGS sequence"/>
</dbReference>